<dbReference type="Pfam" id="PF03464">
    <property type="entry name" value="eRF1_2"/>
    <property type="match status" value="1"/>
</dbReference>
<comment type="similarity">
    <text evidence="3 6">Belongs to the eukaryotic release factor 1 family. Pelota subfamily.</text>
</comment>
<dbReference type="SUPFAM" id="SSF53137">
    <property type="entry name" value="Translational machinery components"/>
    <property type="match status" value="1"/>
</dbReference>
<reference evidence="8 9" key="1">
    <citation type="submission" date="2017-09" db="EMBL/GenBank/DDBJ databases">
        <title>WGS assembly of Aquilegia coerulea Goldsmith.</title>
        <authorList>
            <person name="Hodges S."/>
            <person name="Kramer E."/>
            <person name="Nordborg M."/>
            <person name="Tomkins J."/>
            <person name="Borevitz J."/>
            <person name="Derieg N."/>
            <person name="Yan J."/>
            <person name="Mihaltcheva S."/>
            <person name="Hayes R.D."/>
            <person name="Rokhsar D."/>
        </authorList>
    </citation>
    <scope>NUCLEOTIDE SEQUENCE [LARGE SCALE GENOMIC DNA]</scope>
    <source>
        <strain evidence="9">cv. Goldsmith</strain>
    </source>
</reference>
<keyword evidence="5 6" id="KW-0479">Metal-binding</keyword>
<dbReference type="SUPFAM" id="SSF159065">
    <property type="entry name" value="Dom34/Pelota N-terminal domain-like"/>
    <property type="match status" value="1"/>
</dbReference>
<evidence type="ECO:0000256" key="1">
    <source>
        <dbReference type="ARBA" id="ARBA00001968"/>
    </source>
</evidence>
<dbReference type="InterPro" id="IPR005141">
    <property type="entry name" value="eRF1_2"/>
</dbReference>
<dbReference type="Gene3D" id="2.30.30.870">
    <property type="entry name" value="Pelota, domain A"/>
    <property type="match status" value="1"/>
</dbReference>
<dbReference type="Pfam" id="PF03465">
    <property type="entry name" value="eRF1_3"/>
    <property type="match status" value="1"/>
</dbReference>
<gene>
    <name evidence="8" type="ORF">AQUCO_05800086v1</name>
</gene>
<name>A0A2G5CET1_AQUCA</name>
<evidence type="ECO:0000313" key="9">
    <source>
        <dbReference type="Proteomes" id="UP000230069"/>
    </source>
</evidence>
<accession>A0A2G5CET1</accession>
<dbReference type="GO" id="GO:0070966">
    <property type="term" value="P:nuclear-transcribed mRNA catabolic process, no-go decay"/>
    <property type="evidence" value="ECO:0007669"/>
    <property type="project" value="InterPro"/>
</dbReference>
<dbReference type="InterPro" id="IPR029064">
    <property type="entry name" value="Ribosomal_eL30-like_sf"/>
</dbReference>
<dbReference type="InterPro" id="IPR042226">
    <property type="entry name" value="eFR1_2_sf"/>
</dbReference>
<evidence type="ECO:0000256" key="6">
    <source>
        <dbReference type="RuleBase" id="RU362019"/>
    </source>
</evidence>
<dbReference type="Proteomes" id="UP000230069">
    <property type="component" value="Unassembled WGS sequence"/>
</dbReference>
<dbReference type="EMBL" id="KZ305075">
    <property type="protein sequence ID" value="PIA29743.1"/>
    <property type="molecule type" value="Genomic_DNA"/>
</dbReference>
<dbReference type="InterPro" id="IPR005140">
    <property type="entry name" value="eRF1_Pelota-like_N"/>
</dbReference>
<dbReference type="FunFam" id="3.30.1330.30:FF:000008">
    <property type="entry name" value="Protein pelota homolog"/>
    <property type="match status" value="1"/>
</dbReference>
<dbReference type="GO" id="GO:0071025">
    <property type="term" value="P:RNA surveillance"/>
    <property type="evidence" value="ECO:0007669"/>
    <property type="project" value="InterPro"/>
</dbReference>
<dbReference type="GO" id="GO:0070651">
    <property type="term" value="P:nonfunctional rRNA decay"/>
    <property type="evidence" value="ECO:0007669"/>
    <property type="project" value="TreeGrafter"/>
</dbReference>
<dbReference type="PANTHER" id="PTHR10853">
    <property type="entry name" value="PELOTA"/>
    <property type="match status" value="1"/>
</dbReference>
<evidence type="ECO:0000259" key="7">
    <source>
        <dbReference type="SMART" id="SM01194"/>
    </source>
</evidence>
<dbReference type="InterPro" id="IPR004405">
    <property type="entry name" value="TF_pelota"/>
</dbReference>
<dbReference type="AlphaFoldDB" id="A0A2G5CET1"/>
<dbReference type="GO" id="GO:0032790">
    <property type="term" value="P:ribosome disassembly"/>
    <property type="evidence" value="ECO:0007669"/>
    <property type="project" value="TreeGrafter"/>
</dbReference>
<dbReference type="GO" id="GO:0005737">
    <property type="term" value="C:cytoplasm"/>
    <property type="evidence" value="ECO:0007669"/>
    <property type="project" value="UniProtKB-SubCell"/>
</dbReference>
<dbReference type="InterPro" id="IPR058547">
    <property type="entry name" value="Pelota_N"/>
</dbReference>
<comment type="function">
    <text evidence="6">Component of the Pelota-HBS1L complex, a complex that recognizes stalled ribosomes and triggers the No-Go Decay (NGD) pathway. In the Pelota-HBS1L complex, pelo recognizes ribosomes stalled at the 3' end of an mRNA and engages stalled ribosomes by destabilizing mRNA in the mRNA channel.</text>
</comment>
<dbReference type="InParanoid" id="A0A2G5CET1"/>
<evidence type="ECO:0000313" key="8">
    <source>
        <dbReference type="EMBL" id="PIA29743.1"/>
    </source>
</evidence>
<dbReference type="GO" id="GO:0046872">
    <property type="term" value="F:metal ion binding"/>
    <property type="evidence" value="ECO:0007669"/>
    <property type="project" value="UniProtKB-KW"/>
</dbReference>
<dbReference type="GO" id="GO:0070481">
    <property type="term" value="P:nuclear-transcribed mRNA catabolic process, non-stop decay"/>
    <property type="evidence" value="ECO:0007669"/>
    <property type="project" value="InterPro"/>
</dbReference>
<evidence type="ECO:0000256" key="3">
    <source>
        <dbReference type="ARBA" id="ARBA00009504"/>
    </source>
</evidence>
<dbReference type="SMART" id="SM01194">
    <property type="entry name" value="eRF1_1"/>
    <property type="match status" value="1"/>
</dbReference>
<dbReference type="InterPro" id="IPR038069">
    <property type="entry name" value="Pelota/DOM34_N"/>
</dbReference>
<comment type="subcellular location">
    <subcellularLocation>
        <location evidence="2 6">Cytoplasm</location>
    </subcellularLocation>
</comment>
<protein>
    <recommendedName>
        <fullName evidence="6">Protein pelota homolog</fullName>
    </recommendedName>
</protein>
<dbReference type="STRING" id="218851.A0A2G5CET1"/>
<evidence type="ECO:0000256" key="4">
    <source>
        <dbReference type="ARBA" id="ARBA00022490"/>
    </source>
</evidence>
<proteinExistence type="inferred from homology"/>
<feature type="domain" description="eRF1/Pelota-like N-terminal" evidence="7">
    <location>
        <begin position="1"/>
        <end position="131"/>
    </location>
</feature>
<comment type="cofactor">
    <cofactor evidence="1 6">
        <name>a divalent metal cation</name>
        <dbReference type="ChEBI" id="CHEBI:60240"/>
    </cofactor>
</comment>
<dbReference type="Pfam" id="PF26356">
    <property type="entry name" value="Pelota_N"/>
    <property type="match status" value="1"/>
</dbReference>
<keyword evidence="9" id="KW-1185">Reference proteome</keyword>
<dbReference type="Gene3D" id="3.30.420.60">
    <property type="entry name" value="eRF1 domain 2"/>
    <property type="match status" value="1"/>
</dbReference>
<dbReference type="Gene3D" id="3.30.1330.30">
    <property type="match status" value="1"/>
</dbReference>
<keyword evidence="4 6" id="KW-0963">Cytoplasm</keyword>
<dbReference type="InterPro" id="IPR005142">
    <property type="entry name" value="eRF1_3"/>
</dbReference>
<dbReference type="NCBIfam" id="TIGR00111">
    <property type="entry name" value="pelota"/>
    <property type="match status" value="1"/>
</dbReference>
<dbReference type="SUPFAM" id="SSF55315">
    <property type="entry name" value="L30e-like"/>
    <property type="match status" value="1"/>
</dbReference>
<dbReference type="OrthoDB" id="10249111at2759"/>
<dbReference type="PANTHER" id="PTHR10853:SF3">
    <property type="entry name" value="EUKARYOTIC RELEASE FACTOR 1 (ERF1) FAMILY PROTEIN"/>
    <property type="match status" value="1"/>
</dbReference>
<evidence type="ECO:0000256" key="2">
    <source>
        <dbReference type="ARBA" id="ARBA00004496"/>
    </source>
</evidence>
<organism evidence="8 9">
    <name type="scientific">Aquilegia coerulea</name>
    <name type="common">Rocky mountain columbine</name>
    <dbReference type="NCBI Taxonomy" id="218851"/>
    <lineage>
        <taxon>Eukaryota</taxon>
        <taxon>Viridiplantae</taxon>
        <taxon>Streptophyta</taxon>
        <taxon>Embryophyta</taxon>
        <taxon>Tracheophyta</taxon>
        <taxon>Spermatophyta</taxon>
        <taxon>Magnoliopsida</taxon>
        <taxon>Ranunculales</taxon>
        <taxon>Ranunculaceae</taxon>
        <taxon>Thalictroideae</taxon>
        <taxon>Aquilegia</taxon>
    </lineage>
</organism>
<sequence>MKLIEKDLVVNGAGTATMVAQEPDDIWFLFGLVSVGDMVAAESARKIHYATRDGNKGSAARVKVKLEIKLTATDYDKDGCCLRVRGKNISSDAYVATGAFHTIEIKLELPFELKKKVWEKSQLDMLLTRCESETSPELAVVLIQQEGIASLSLVGKGGSINQCAKIEETSAASRKNGASKKTSNATSNKFFNSLVQSFKEHVDFTFTKHVVIASPGTLKDKFLSYLLAEAQRLQLKSILDNKSRFVLVVTSSQNLKEILDTPAVKKFVQNSDESEGSDIYEEFTDMLAIDANRVCYGSKCVEMANEFEAIKTLLITDDLFRSSNIVTREKYESLVVSVKKSGGICQVFSSGHVCGKELGKMTGIAAILRFPILNLDDLVL</sequence>
<dbReference type="FunFam" id="2.30.30.870:FF:000002">
    <property type="entry name" value="Protein pelota homolog"/>
    <property type="match status" value="1"/>
</dbReference>
<evidence type="ECO:0000256" key="5">
    <source>
        <dbReference type="ARBA" id="ARBA00022723"/>
    </source>
</evidence>